<keyword evidence="3" id="KW-1185">Reference proteome</keyword>
<protein>
    <submittedName>
        <fullName evidence="2">Uncharacterized protein</fullName>
    </submittedName>
</protein>
<evidence type="ECO:0000313" key="3">
    <source>
        <dbReference type="Proteomes" id="UP000747542"/>
    </source>
</evidence>
<comment type="caution">
    <text evidence="2">The sequence shown here is derived from an EMBL/GenBank/DDBJ whole genome shotgun (WGS) entry which is preliminary data.</text>
</comment>
<feature type="compositionally biased region" description="Polar residues" evidence="1">
    <location>
        <begin position="155"/>
        <end position="165"/>
    </location>
</feature>
<dbReference type="AlphaFoldDB" id="A0A8J5J6Q9"/>
<dbReference type="EMBL" id="JAHLQT010046023">
    <property type="protein sequence ID" value="KAG7153947.1"/>
    <property type="molecule type" value="Genomic_DNA"/>
</dbReference>
<name>A0A8J5J6Q9_HOMAM</name>
<feature type="region of interest" description="Disordered" evidence="1">
    <location>
        <begin position="46"/>
        <end position="91"/>
    </location>
</feature>
<accession>A0A8J5J6Q9</accession>
<organism evidence="2 3">
    <name type="scientific">Homarus americanus</name>
    <name type="common">American lobster</name>
    <dbReference type="NCBI Taxonomy" id="6706"/>
    <lineage>
        <taxon>Eukaryota</taxon>
        <taxon>Metazoa</taxon>
        <taxon>Ecdysozoa</taxon>
        <taxon>Arthropoda</taxon>
        <taxon>Crustacea</taxon>
        <taxon>Multicrustacea</taxon>
        <taxon>Malacostraca</taxon>
        <taxon>Eumalacostraca</taxon>
        <taxon>Eucarida</taxon>
        <taxon>Decapoda</taxon>
        <taxon>Pleocyemata</taxon>
        <taxon>Astacidea</taxon>
        <taxon>Nephropoidea</taxon>
        <taxon>Nephropidae</taxon>
        <taxon>Homarus</taxon>
    </lineage>
</organism>
<dbReference type="Proteomes" id="UP000747542">
    <property type="component" value="Unassembled WGS sequence"/>
</dbReference>
<evidence type="ECO:0000256" key="1">
    <source>
        <dbReference type="SAM" id="MobiDB-lite"/>
    </source>
</evidence>
<sequence>MNLRNLGEGTGDAAVINGYCVSECSDGNGCHTPTCRASRGGFSPHLHHAPVPSSPSPHTRGAAHTSQDRTKAATKTVRNGGHSTCEESDQEKRSRVKCSTVAVLIDRYNNPAKQHLNKLTFSRMSMLRPRRQQHKADTMPAVTLPPPPHTIVTVGRTTPTNTGSNKENKKHRSRVHVGGGDSLPPAPGGVVAGPSRPSKPPPSA</sequence>
<gene>
    <name evidence="2" type="ORF">Hamer_G026214</name>
</gene>
<reference evidence="2" key="1">
    <citation type="journal article" date="2021" name="Sci. Adv.">
        <title>The American lobster genome reveals insights on longevity, neural, and immune adaptations.</title>
        <authorList>
            <person name="Polinski J.M."/>
            <person name="Zimin A.V."/>
            <person name="Clark K.F."/>
            <person name="Kohn A.B."/>
            <person name="Sadowski N."/>
            <person name="Timp W."/>
            <person name="Ptitsyn A."/>
            <person name="Khanna P."/>
            <person name="Romanova D.Y."/>
            <person name="Williams P."/>
            <person name="Greenwood S.J."/>
            <person name="Moroz L.L."/>
            <person name="Walt D.R."/>
            <person name="Bodnar A.G."/>
        </authorList>
    </citation>
    <scope>NUCLEOTIDE SEQUENCE</scope>
    <source>
        <strain evidence="2">GMGI-L3</strain>
    </source>
</reference>
<feature type="region of interest" description="Disordered" evidence="1">
    <location>
        <begin position="136"/>
        <end position="204"/>
    </location>
</feature>
<evidence type="ECO:0000313" key="2">
    <source>
        <dbReference type="EMBL" id="KAG7153947.1"/>
    </source>
</evidence>
<proteinExistence type="predicted"/>